<organism evidence="2 3">
    <name type="scientific">Arabis nemorensis</name>
    <dbReference type="NCBI Taxonomy" id="586526"/>
    <lineage>
        <taxon>Eukaryota</taxon>
        <taxon>Viridiplantae</taxon>
        <taxon>Streptophyta</taxon>
        <taxon>Embryophyta</taxon>
        <taxon>Tracheophyta</taxon>
        <taxon>Spermatophyta</taxon>
        <taxon>Magnoliopsida</taxon>
        <taxon>eudicotyledons</taxon>
        <taxon>Gunneridae</taxon>
        <taxon>Pentapetalae</taxon>
        <taxon>rosids</taxon>
        <taxon>malvids</taxon>
        <taxon>Brassicales</taxon>
        <taxon>Brassicaceae</taxon>
        <taxon>Arabideae</taxon>
        <taxon>Arabis</taxon>
    </lineage>
</organism>
<accession>A0A565ASP9</accession>
<dbReference type="PANTHER" id="PTHR35277">
    <property type="entry name" value="OS09G0363700 PROTEIN"/>
    <property type="match status" value="1"/>
</dbReference>
<evidence type="ECO:0000313" key="2">
    <source>
        <dbReference type="EMBL" id="VVA91658.1"/>
    </source>
</evidence>
<dbReference type="Proteomes" id="UP000489600">
    <property type="component" value="Unassembled WGS sequence"/>
</dbReference>
<dbReference type="EMBL" id="CABITT030000001">
    <property type="protein sequence ID" value="VVA91658.1"/>
    <property type="molecule type" value="Genomic_DNA"/>
</dbReference>
<sequence>MAEPKQSSLSEEKKNVFGSGKEEKQSMFHGKETHGTSEDIDDKTRVDDVKGPGVLERMKEEMEAIVDAVTPKKSSDK</sequence>
<protein>
    <submittedName>
        <fullName evidence="2">Uncharacterized protein</fullName>
    </submittedName>
</protein>
<reference evidence="2" key="1">
    <citation type="submission" date="2019-07" db="EMBL/GenBank/DDBJ databases">
        <authorList>
            <person name="Dittberner H."/>
        </authorList>
    </citation>
    <scope>NUCLEOTIDE SEQUENCE [LARGE SCALE GENOMIC DNA]</scope>
</reference>
<name>A0A565ASP9_9BRAS</name>
<feature type="compositionally biased region" description="Basic and acidic residues" evidence="1">
    <location>
        <begin position="10"/>
        <end position="62"/>
    </location>
</feature>
<keyword evidence="3" id="KW-1185">Reference proteome</keyword>
<evidence type="ECO:0000256" key="1">
    <source>
        <dbReference type="SAM" id="MobiDB-lite"/>
    </source>
</evidence>
<dbReference type="AlphaFoldDB" id="A0A565ASP9"/>
<proteinExistence type="predicted"/>
<feature type="region of interest" description="Disordered" evidence="1">
    <location>
        <begin position="1"/>
        <end position="77"/>
    </location>
</feature>
<gene>
    <name evidence="2" type="ORF">ANE_LOCUS2103</name>
</gene>
<comment type="caution">
    <text evidence="2">The sequence shown here is derived from an EMBL/GenBank/DDBJ whole genome shotgun (WGS) entry which is preliminary data.</text>
</comment>
<dbReference type="OrthoDB" id="1932113at2759"/>
<dbReference type="PANTHER" id="PTHR35277:SF8">
    <property type="entry name" value="(RAPE) HYPOTHETICAL PROTEIN"/>
    <property type="match status" value="1"/>
</dbReference>
<evidence type="ECO:0000313" key="3">
    <source>
        <dbReference type="Proteomes" id="UP000489600"/>
    </source>
</evidence>